<proteinExistence type="predicted"/>
<keyword evidence="4" id="KW-1185">Reference proteome</keyword>
<dbReference type="GO" id="GO:0005737">
    <property type="term" value="C:cytoplasm"/>
    <property type="evidence" value="ECO:0007669"/>
    <property type="project" value="TreeGrafter"/>
</dbReference>
<dbReference type="AlphaFoldDB" id="A0A9P6VQ04"/>
<dbReference type="OrthoDB" id="10266696at2759"/>
<gene>
    <name evidence="3" type="ORF">D0Z07_1195</name>
</gene>
<feature type="compositionally biased region" description="Polar residues" evidence="1">
    <location>
        <begin position="30"/>
        <end position="40"/>
    </location>
</feature>
<dbReference type="InterPro" id="IPR051718">
    <property type="entry name" value="ARF_GTPase-activating"/>
</dbReference>
<reference evidence="3" key="1">
    <citation type="submission" date="2019-07" db="EMBL/GenBank/DDBJ databases">
        <title>Hyphodiscus hymeniophilus genome sequencing and assembly.</title>
        <authorList>
            <person name="Kramer G."/>
            <person name="Nodwell J."/>
        </authorList>
    </citation>
    <scope>NUCLEOTIDE SEQUENCE</scope>
    <source>
        <strain evidence="3">ATCC 34498</strain>
    </source>
</reference>
<dbReference type="Gene3D" id="1.10.220.150">
    <property type="entry name" value="Arf GTPase activating protein"/>
    <property type="match status" value="1"/>
</dbReference>
<dbReference type="InterPro" id="IPR009060">
    <property type="entry name" value="UBA-like_sf"/>
</dbReference>
<dbReference type="PROSITE" id="PS50030">
    <property type="entry name" value="UBA"/>
    <property type="match status" value="1"/>
</dbReference>
<feature type="region of interest" description="Disordered" evidence="1">
    <location>
        <begin position="1"/>
        <end position="160"/>
    </location>
</feature>
<name>A0A9P6VQ04_9HELO</name>
<dbReference type="SUPFAM" id="SSF57863">
    <property type="entry name" value="ArfGap/RecO-like zinc finger"/>
    <property type="match status" value="1"/>
</dbReference>
<feature type="compositionally biased region" description="Low complexity" evidence="1">
    <location>
        <begin position="425"/>
        <end position="498"/>
    </location>
</feature>
<feature type="region of interest" description="Disordered" evidence="1">
    <location>
        <begin position="425"/>
        <end position="501"/>
    </location>
</feature>
<dbReference type="GO" id="GO:0005096">
    <property type="term" value="F:GTPase activator activity"/>
    <property type="evidence" value="ECO:0007669"/>
    <property type="project" value="InterPro"/>
</dbReference>
<dbReference type="PANTHER" id="PTHR45705:SF7">
    <property type="entry name" value="ACTIVATING PROTEIN FOR ARF, PUTATIVE (AFU_ORTHOLOGUE AFUA_4G09120)-RELATED"/>
    <property type="match status" value="1"/>
</dbReference>
<dbReference type="InterPro" id="IPR015940">
    <property type="entry name" value="UBA"/>
</dbReference>
<dbReference type="Proteomes" id="UP000785200">
    <property type="component" value="Unassembled WGS sequence"/>
</dbReference>
<feature type="domain" description="UBA" evidence="2">
    <location>
        <begin position="157"/>
        <end position="199"/>
    </location>
</feature>
<dbReference type="Pfam" id="PF01412">
    <property type="entry name" value="ArfGap"/>
    <property type="match status" value="1"/>
</dbReference>
<dbReference type="InterPro" id="IPR001164">
    <property type="entry name" value="ArfGAP_dom"/>
</dbReference>
<dbReference type="FunFam" id="1.10.8.10:FF:000081">
    <property type="entry name" value="GTPase activating protein for Arf"/>
    <property type="match status" value="1"/>
</dbReference>
<comment type="caution">
    <text evidence="3">The sequence shown here is derived from an EMBL/GenBank/DDBJ whole genome shotgun (WGS) entry which is preliminary data.</text>
</comment>
<dbReference type="SMART" id="SM00105">
    <property type="entry name" value="ArfGap"/>
    <property type="match status" value="1"/>
</dbReference>
<evidence type="ECO:0000313" key="4">
    <source>
        <dbReference type="Proteomes" id="UP000785200"/>
    </source>
</evidence>
<dbReference type="InterPro" id="IPR038508">
    <property type="entry name" value="ArfGAP_dom_sf"/>
</dbReference>
<sequence length="620" mass="68417">MGTHITKVKSLSMDSWSSDQVEHMKRVGNVASNRIYNPQNTRPPIPFDADEADSAMERFIRQKYQERTERAPAPARHHTGSTNSDDQPPPLPPKPGSRFGFRSASSIFPLSSKSKRQAAATAQLEYEQQQQRARSPSPDRRSKPSKVFGTSVGSDDPHDLEMKLATLRDMGFRDEKRNTTVLKGLKGNLEKSIETLVRLGEGASTGGLAKPGSGPSSRSRTPVSASAGLTIDRTRGREQPKSSSNPFDALDSPRSPLPPQSSQSTGSMQPAQVGNNPFQQPQSSNPFGLNPSQSQYALNQSFQNMAVTPSQPLFPNHTGGFPAQQQSQLQLLYQQSMTPPVPSIPQQYHPPIIYENAGQQPQQNYNPFMQQQQQVPPINTSFQSNPYAQVLSAPAIQTRNFFNSPIDQSPMQHQGRQVFYDNGVQQQAQMQQQQQMPQTPQAQQSNPFFQNSQQQVTQQQMPQLTQQQALPQSYDFQGQQQAQFQQQRQQTFPLMPQQTGRADKRSILDLYNYPQLAPTPLHQQQDQSEIQNAPAPSDAQQQTNLPNPVPAPMAGSKNPFMYSGGSGVQRPAGDAGMGAYAPAQQGARHVSQESLSVDTGGWNGRHSPDAWGTISSRSVR</sequence>
<accession>A0A9P6VQ04</accession>
<organism evidence="3 4">
    <name type="scientific">Hyphodiscus hymeniophilus</name>
    <dbReference type="NCBI Taxonomy" id="353542"/>
    <lineage>
        <taxon>Eukaryota</taxon>
        <taxon>Fungi</taxon>
        <taxon>Dikarya</taxon>
        <taxon>Ascomycota</taxon>
        <taxon>Pezizomycotina</taxon>
        <taxon>Leotiomycetes</taxon>
        <taxon>Helotiales</taxon>
        <taxon>Hyphodiscaceae</taxon>
        <taxon>Hyphodiscus</taxon>
    </lineage>
</organism>
<feature type="compositionally biased region" description="Polar residues" evidence="1">
    <location>
        <begin position="521"/>
        <end position="531"/>
    </location>
</feature>
<dbReference type="EMBL" id="VNKQ01000003">
    <property type="protein sequence ID" value="KAG0652070.1"/>
    <property type="molecule type" value="Genomic_DNA"/>
</dbReference>
<evidence type="ECO:0000256" key="1">
    <source>
        <dbReference type="SAM" id="MobiDB-lite"/>
    </source>
</evidence>
<dbReference type="SUPFAM" id="SSF46934">
    <property type="entry name" value="UBA-like"/>
    <property type="match status" value="1"/>
</dbReference>
<feature type="compositionally biased region" description="Basic and acidic residues" evidence="1">
    <location>
        <begin position="55"/>
        <end position="70"/>
    </location>
</feature>
<feature type="compositionally biased region" description="Polar residues" evidence="1">
    <location>
        <begin position="103"/>
        <end position="112"/>
    </location>
</feature>
<feature type="region of interest" description="Disordered" evidence="1">
    <location>
        <begin position="202"/>
        <end position="293"/>
    </location>
</feature>
<dbReference type="InterPro" id="IPR037278">
    <property type="entry name" value="ARFGAP/RecO"/>
</dbReference>
<evidence type="ECO:0000259" key="2">
    <source>
        <dbReference type="PROSITE" id="PS50030"/>
    </source>
</evidence>
<feature type="region of interest" description="Disordered" evidence="1">
    <location>
        <begin position="521"/>
        <end position="620"/>
    </location>
</feature>
<evidence type="ECO:0000313" key="3">
    <source>
        <dbReference type="EMBL" id="KAG0652070.1"/>
    </source>
</evidence>
<dbReference type="PANTHER" id="PTHR45705">
    <property type="entry name" value="FI20236P1"/>
    <property type="match status" value="1"/>
</dbReference>
<protein>
    <submittedName>
        <fullName evidence="3">UBA domain-containing 3</fullName>
    </submittedName>
</protein>
<feature type="compositionally biased region" description="Low complexity" evidence="1">
    <location>
        <begin position="211"/>
        <end position="220"/>
    </location>
</feature>
<dbReference type="Gene3D" id="1.10.8.10">
    <property type="entry name" value="DNA helicase RuvA subunit, C-terminal domain"/>
    <property type="match status" value="1"/>
</dbReference>
<feature type="compositionally biased region" description="Polar residues" evidence="1">
    <location>
        <begin position="265"/>
        <end position="293"/>
    </location>
</feature>